<gene>
    <name evidence="1" type="ORF">RGCCGE502_09225</name>
</gene>
<dbReference type="STRING" id="990285.RGCCGE502_09225"/>
<comment type="caution">
    <text evidence="1">The sequence shown here is derived from an EMBL/GenBank/DDBJ whole genome shotgun (WGS) entry which is preliminary data.</text>
</comment>
<dbReference type="AlphaFoldDB" id="S3I039"/>
<dbReference type="HOGENOM" id="CLU_2993582_0_0_5"/>
<dbReference type="EMBL" id="AEYE02000011">
    <property type="protein sequence ID" value="EPE98596.1"/>
    <property type="molecule type" value="Genomic_DNA"/>
</dbReference>
<organism evidence="1 2">
    <name type="scientific">Rhizobium grahamii CCGE 502</name>
    <dbReference type="NCBI Taxonomy" id="990285"/>
    <lineage>
        <taxon>Bacteria</taxon>
        <taxon>Pseudomonadati</taxon>
        <taxon>Pseudomonadota</taxon>
        <taxon>Alphaproteobacteria</taxon>
        <taxon>Hyphomicrobiales</taxon>
        <taxon>Rhizobiaceae</taxon>
        <taxon>Rhizobium/Agrobacterium group</taxon>
        <taxon>Rhizobium</taxon>
    </lineage>
</organism>
<reference evidence="1 2" key="1">
    <citation type="journal article" date="2012" name="J. Bacteriol.">
        <title>Genome sequence of Rhizobium grahamii CCGE502, a broad-host-range symbiont with low nodulation competitiveness in Phaseolus vulgaris.</title>
        <authorList>
            <person name="Althabegoiti M.J."/>
            <person name="Lozano L."/>
            <person name="Torres-Tejerizo G."/>
            <person name="Ormeno-Orrillo E."/>
            <person name="Rogel M.A."/>
            <person name="Gonzalez V."/>
            <person name="Martinez-Romero E."/>
        </authorList>
    </citation>
    <scope>NUCLEOTIDE SEQUENCE [LARGE SCALE GENOMIC DNA]</scope>
    <source>
        <strain evidence="1 2">CCGE 502</strain>
    </source>
</reference>
<accession>S3I039</accession>
<proteinExistence type="predicted"/>
<sequence>MKIQEAKNGKTVVHDLDPSQVDSLDEISGDEQLALVWCETHRTWEWHWVERTELGGY</sequence>
<keyword evidence="2" id="KW-1185">Reference proteome</keyword>
<dbReference type="RefSeq" id="WP_016553883.1">
    <property type="nucleotide sequence ID" value="NZ_AEYE02000011.1"/>
</dbReference>
<name>S3I039_9HYPH</name>
<dbReference type="Proteomes" id="UP000014411">
    <property type="component" value="Unassembled WGS sequence"/>
</dbReference>
<protein>
    <submittedName>
        <fullName evidence="1">Uncharacterized protein</fullName>
    </submittedName>
</protein>
<dbReference type="eggNOG" id="ENOG5031K9I">
    <property type="taxonomic scope" value="Bacteria"/>
</dbReference>
<evidence type="ECO:0000313" key="1">
    <source>
        <dbReference type="EMBL" id="EPE98596.1"/>
    </source>
</evidence>
<evidence type="ECO:0000313" key="2">
    <source>
        <dbReference type="Proteomes" id="UP000014411"/>
    </source>
</evidence>